<name>A0A851GD08_9BACT</name>
<dbReference type="InterPro" id="IPR017853">
    <property type="entry name" value="GH"/>
</dbReference>
<dbReference type="RefSeq" id="WP_178932185.1">
    <property type="nucleotide sequence ID" value="NZ_JACBAZ010000003.1"/>
</dbReference>
<dbReference type="AlphaFoldDB" id="A0A851GD08"/>
<comment type="caution">
    <text evidence="1">The sequence shown here is derived from an EMBL/GenBank/DDBJ whole genome shotgun (WGS) entry which is preliminary data.</text>
</comment>
<dbReference type="Gene3D" id="3.20.20.70">
    <property type="entry name" value="Aldolase class I"/>
    <property type="match status" value="1"/>
</dbReference>
<dbReference type="SUPFAM" id="SSF51445">
    <property type="entry name" value="(Trans)glycosidases"/>
    <property type="match status" value="1"/>
</dbReference>
<protein>
    <submittedName>
        <fullName evidence="1">Uncharacterized protein</fullName>
    </submittedName>
</protein>
<organism evidence="1 2">
    <name type="scientific">Oceaniferula marina</name>
    <dbReference type="NCBI Taxonomy" id="2748318"/>
    <lineage>
        <taxon>Bacteria</taxon>
        <taxon>Pseudomonadati</taxon>
        <taxon>Verrucomicrobiota</taxon>
        <taxon>Verrucomicrobiia</taxon>
        <taxon>Verrucomicrobiales</taxon>
        <taxon>Verrucomicrobiaceae</taxon>
        <taxon>Oceaniferula</taxon>
    </lineage>
</organism>
<keyword evidence="2" id="KW-1185">Reference proteome</keyword>
<evidence type="ECO:0000313" key="2">
    <source>
        <dbReference type="Proteomes" id="UP000557872"/>
    </source>
</evidence>
<proteinExistence type="predicted"/>
<accession>A0A851GD08</accession>
<dbReference type="InterPro" id="IPR013785">
    <property type="entry name" value="Aldolase_TIM"/>
</dbReference>
<dbReference type="Proteomes" id="UP000557872">
    <property type="component" value="Unassembled WGS sequence"/>
</dbReference>
<reference evidence="1 2" key="1">
    <citation type="submission" date="2020-07" db="EMBL/GenBank/DDBJ databases">
        <title>Roseicoccus Jingziensis gen. nov., sp. nov., isolated from coastal seawater.</title>
        <authorList>
            <person name="Feng X."/>
        </authorList>
    </citation>
    <scope>NUCLEOTIDE SEQUENCE [LARGE SCALE GENOMIC DNA]</scope>
    <source>
        <strain evidence="1 2">N1E253</strain>
    </source>
</reference>
<sequence length="835" mass="94852">MNEGNLFIKSAAVLMCSVTLLDSALCEEMINVQANTKTIASKLSSINATEENGIIVFENQHNQVLVNLNNGKWSVKNRTDNSWCFKDADFRVDQTAYNWQEPQIKIEWGVKAYHSKFGEGKELTVTYTPEQGYDPCRKLILRLYQKQSFIEVAWGIKNRFEYPVKVANIDLVSRGQLFEGQTVEKPMVLRSGSGAEMNRIENKWEINALNGAMLTYLDSGKRRTMVVAGLKYNEFGRKVELKNHRGFKHMNLQVWDPQGKQIDPGKTYISQDSVYLDFTTKDPFKSLESYGLAMREANAANPNVYNFPSLCGWMISTTRFGEGLAINNSVDMIGQAKLAKDRGFTKYAPLAVRLEPDFYGPGDFGNTQQGWWDDEHWRKYGPGGMRGPEKRSMIGTGKGSLRKPYDTFAKFSKGVHDLGCTVLTYFQCNIPSLDFCRAHPEWMLNNDISRLHLDHRLNLSYVKYDYSDPGFREYMLKTWKRLKNEGLDGVKFDYPESSWIATGGFEDKTFTTSSVYRELFRLCREGLGEKAYIHERQLGVGGIPQQDLSAGIVDLQRVWYDANHFEPEMATRMGLRWYKSRSVFLYYPDGKTFHNRGKEIPQYMQRAFLTAIGFIAGRLEIGTSVGKMTDEMLHDTSRLYPMFGGTQSPRPVDMLLGKTHPETYVYQVDKNWHQVMLANYNSKKSETISAPLSGDTISTGSLGLDADAEYHAFDFWSQKYLGKLQGTDKLSMELRVGEVAMISVRKVATHPQMVSTNRHFMQGMMECHDIKWAGSTLSGKVDVIEGDEFVLTVAGNGLTPKSCEGATIRPRTDGLIDLVFKTTKSETKAFKVIFK</sequence>
<gene>
    <name evidence="1" type="ORF">HW115_08445</name>
</gene>
<evidence type="ECO:0000313" key="1">
    <source>
        <dbReference type="EMBL" id="NWK55638.1"/>
    </source>
</evidence>
<dbReference type="EMBL" id="JACBAZ010000003">
    <property type="protein sequence ID" value="NWK55638.1"/>
    <property type="molecule type" value="Genomic_DNA"/>
</dbReference>